<gene>
    <name evidence="2" type="ORF">EDC65_3714</name>
</gene>
<dbReference type="InterPro" id="IPR006311">
    <property type="entry name" value="TAT_signal"/>
</dbReference>
<dbReference type="EMBL" id="RJKX01000015">
    <property type="protein sequence ID" value="ROP84363.1"/>
    <property type="molecule type" value="Genomic_DNA"/>
</dbReference>
<dbReference type="RefSeq" id="WP_338069553.1">
    <property type="nucleotide sequence ID" value="NZ_AP019700.1"/>
</dbReference>
<reference evidence="2 3" key="1">
    <citation type="submission" date="2018-11" db="EMBL/GenBank/DDBJ databases">
        <title>Genomic Encyclopedia of Type Strains, Phase IV (KMG-IV): sequencing the most valuable type-strain genomes for metagenomic binning, comparative biology and taxonomic classification.</title>
        <authorList>
            <person name="Goeker M."/>
        </authorList>
    </citation>
    <scope>NUCLEOTIDE SEQUENCE [LARGE SCALE GENOMIC DNA]</scope>
    <source>
        <strain evidence="2 3">DSM 5900</strain>
    </source>
</reference>
<evidence type="ECO:0008006" key="4">
    <source>
        <dbReference type="Google" id="ProtNLM"/>
    </source>
</evidence>
<evidence type="ECO:0000313" key="3">
    <source>
        <dbReference type="Proteomes" id="UP000278222"/>
    </source>
</evidence>
<dbReference type="PANTHER" id="PTHR35399:SF2">
    <property type="entry name" value="DUF839 DOMAIN-CONTAINING PROTEIN"/>
    <property type="match status" value="1"/>
</dbReference>
<comment type="caution">
    <text evidence="2">The sequence shown here is derived from an EMBL/GenBank/DDBJ whole genome shotgun (WGS) entry which is preliminary data.</text>
</comment>
<dbReference type="Pfam" id="PF05787">
    <property type="entry name" value="PhoX"/>
    <property type="match status" value="1"/>
</dbReference>
<organism evidence="2 3">
    <name type="scientific">Stella humosa</name>
    <dbReference type="NCBI Taxonomy" id="94"/>
    <lineage>
        <taxon>Bacteria</taxon>
        <taxon>Pseudomonadati</taxon>
        <taxon>Pseudomonadota</taxon>
        <taxon>Alphaproteobacteria</taxon>
        <taxon>Rhodospirillales</taxon>
        <taxon>Stellaceae</taxon>
        <taxon>Stella</taxon>
    </lineage>
</organism>
<name>A0A3N1KR84_9PROT</name>
<dbReference type="PROSITE" id="PS51318">
    <property type="entry name" value="TAT"/>
    <property type="match status" value="1"/>
</dbReference>
<protein>
    <recommendedName>
        <fullName evidence="4">dTDP-glucose 4,6-dehydratase</fullName>
    </recommendedName>
</protein>
<dbReference type="SUPFAM" id="SSF63829">
    <property type="entry name" value="Calcium-dependent phosphotriesterase"/>
    <property type="match status" value="1"/>
</dbReference>
<sequence length="637" mass="68161">MNEPEFAPMADRDGPPANSSSEPSIGWLVERRLSRRAVLAGLVAAAALPALPSPPAVAEEAATGFAAIPPGSDDRDHVPAGYRSQVLLRWGDPVLADSPAFAIGAQDAAAQARQFGYNCDFTCYFPLSTAGDSSRHGLLVVNHEYTVPGLMFPGLGADRDAGQRATREQAAIEMAAIGLSVVEVRHGAEGWSVVPGRYARRLTVTTPMHLSGPAAGHARMRTAADPAGRQVAGTFANCAGGQTPWGTVLTGEENFHFFFGGGAAADPAGARYGMSPRSWYSWHRHDARFDRAQEPNEANRFGWIVEFDPYDPASVPVKRTALGRFKHEGATTVVCPDGRLAIYQGDDERFEYVYKFVTARAWNPADRAANRDLLDEGVLHVARFHEDGRLEWLRLVQGEGPLTAANGFPDQATVVIEARRAADLVKATPMDRPEDVEVSPVTGRAYVTMTNNNQRRPEQVTAANPRATNDHGHVIEMIPPDGPGGTDHAATEARWDVLMVSGNPAVDAGTRYGPTAEAGDWLSCPDNLVFDPAGRLWVATDSGMRGGAADGLYVTATTGPERGRARRFYRAPIGAEVTGPCFTPDGRTLFLSVQHPGMTAGSHFAAPSTRWPDFADGMPPRPSVIVITKDDGGPIGG</sequence>
<dbReference type="AlphaFoldDB" id="A0A3N1KR84"/>
<dbReference type="Proteomes" id="UP000278222">
    <property type="component" value="Unassembled WGS sequence"/>
</dbReference>
<dbReference type="PANTHER" id="PTHR35399">
    <property type="entry name" value="SLR8030 PROTEIN"/>
    <property type="match status" value="1"/>
</dbReference>
<proteinExistence type="predicted"/>
<accession>A0A3N1KR84</accession>
<evidence type="ECO:0000313" key="2">
    <source>
        <dbReference type="EMBL" id="ROP84363.1"/>
    </source>
</evidence>
<evidence type="ECO:0000256" key="1">
    <source>
        <dbReference type="SAM" id="MobiDB-lite"/>
    </source>
</evidence>
<feature type="region of interest" description="Disordered" evidence="1">
    <location>
        <begin position="1"/>
        <end position="23"/>
    </location>
</feature>
<keyword evidence="3" id="KW-1185">Reference proteome</keyword>
<dbReference type="InterPro" id="IPR008557">
    <property type="entry name" value="PhoX"/>
</dbReference>